<dbReference type="Pfam" id="PF01580">
    <property type="entry name" value="FtsK_SpoIIIE"/>
    <property type="match status" value="1"/>
</dbReference>
<dbReference type="Gene3D" id="3.40.50.300">
    <property type="entry name" value="P-loop containing nucleotide triphosphate hydrolases"/>
    <property type="match status" value="2"/>
</dbReference>
<sequence length="839" mass="96335">MVIKTLSGSSCPNSQDSSALPTHFVINIVTKPLSASESEEKFHSAKSINQSSTDSPWILDYLGDGQVYIVDITKKSMKLFVPNTSNQAFQEQNSKIILNRLKTSLLGLDGEVTIIPIQPLNEFIRIWELKFTGHLFLHTSLTLIPNFVAMAINTTSDFHCALLFQKTGTTSHPYDEKYSIRIFFWCDFLAHPPPKDHYDEILQNLNSLRNSFNSCLKSRHNSPKTNLATISTLDTSVSYYYWDLINGLKDLTSLESSLEVTKRNFDFSFPSNLKIRSSYAYPLENIFLEEHIDIPSRLNLGTFVSNSQITSNPVTIPIDDLPRHMIVAGKPGFGKSSFLRILMDELATKQPHVGKLILGIGKSTQVNEYQGVVDQVFTYGDEMLLIPYLTLGIEKREFNIENYRSPVANREQLLRSAADMLVAGVGRGDPYNSIFHTVLKRVVAKRQIPSTLRLFFNAVVTDHTEAKHQYGANVQKNILRVLENRIDSLLTKEFIRTTAYRTFVPAWFNYWIQGKSIFLDLTPCSEAIKKFLVFLILNMIQSYLPEQKGHLHYVLLIDECHRVFSKSYSQGIHESDENNATQKMSQLMHEILTEYRSRGLAMIFADQNPSSLIPNVQMIPGIRILFNLNDSQSPTLFSTDPKEIRILQTLPKRHFLLINAADRFLGFTKKITDQGVSITNPPPILHPRTLWLWHYQKLLYQQPYYHPCFLQENTMKHLKNSFAYCLQHHYLFQAFSLVQSIWGTRLHFYLQKKSSGQKISATCLNHMIPNITILWGAKIALKEQFDRYVSLFNRLWSHCSNRHPKLTPKLVYQLYILAKKIITIILFMKPVGQQLEHSP</sequence>
<dbReference type="InterPro" id="IPR002543">
    <property type="entry name" value="FtsK_dom"/>
</dbReference>
<dbReference type="InterPro" id="IPR008571">
    <property type="entry name" value="HerA-like"/>
</dbReference>
<feature type="domain" description="FtsK" evidence="1">
    <location>
        <begin position="307"/>
        <end position="372"/>
    </location>
</feature>
<evidence type="ECO:0000259" key="1">
    <source>
        <dbReference type="Pfam" id="PF01580"/>
    </source>
</evidence>
<dbReference type="Proteomes" id="UP001208689">
    <property type="component" value="Chromosome"/>
</dbReference>
<dbReference type="PANTHER" id="PTHR42957">
    <property type="entry name" value="HELICASE MJ1565-RELATED"/>
    <property type="match status" value="1"/>
</dbReference>
<keyword evidence="3" id="KW-1185">Reference proteome</keyword>
<protein>
    <recommendedName>
        <fullName evidence="1">FtsK domain-containing protein</fullName>
    </recommendedName>
</protein>
<proteinExistence type="predicted"/>
<dbReference type="PANTHER" id="PTHR42957:SF1">
    <property type="entry name" value="HELICASE MJ1565-RELATED"/>
    <property type="match status" value="1"/>
</dbReference>
<reference evidence="2" key="1">
    <citation type="submission" date="2022-09" db="EMBL/GenBank/DDBJ databases">
        <title>Actin cytoskeleton and complex cell architecture in an #Asgard archaeon.</title>
        <authorList>
            <person name="Ponce Toledo R.I."/>
            <person name="Schleper C."/>
            <person name="Rodrigues Oliveira T."/>
            <person name="Wollweber F."/>
            <person name="Xu J."/>
            <person name="Rittmann S."/>
            <person name="Klingl A."/>
            <person name="Pilhofer M."/>
        </authorList>
    </citation>
    <scope>NUCLEOTIDE SEQUENCE</scope>
    <source>
        <strain evidence="2">B-35</strain>
    </source>
</reference>
<dbReference type="EMBL" id="CP104013">
    <property type="protein sequence ID" value="UYP46405.1"/>
    <property type="molecule type" value="Genomic_DNA"/>
</dbReference>
<evidence type="ECO:0000313" key="2">
    <source>
        <dbReference type="EMBL" id="UYP46405.1"/>
    </source>
</evidence>
<name>A0ABY6HSC3_9ARCH</name>
<accession>A0ABY6HSC3</accession>
<dbReference type="SUPFAM" id="SSF52540">
    <property type="entry name" value="P-loop containing nucleoside triphosphate hydrolases"/>
    <property type="match status" value="1"/>
</dbReference>
<evidence type="ECO:0000313" key="3">
    <source>
        <dbReference type="Proteomes" id="UP001208689"/>
    </source>
</evidence>
<dbReference type="InterPro" id="IPR027417">
    <property type="entry name" value="P-loop_NTPase"/>
</dbReference>
<organism evidence="2 3">
    <name type="scientific">Candidatus Lokiarchaeum ossiferum</name>
    <dbReference type="NCBI Taxonomy" id="2951803"/>
    <lineage>
        <taxon>Archaea</taxon>
        <taxon>Promethearchaeati</taxon>
        <taxon>Promethearchaeota</taxon>
        <taxon>Promethearchaeia</taxon>
        <taxon>Promethearchaeales</taxon>
        <taxon>Promethearchaeaceae</taxon>
        <taxon>Candidatus Lokiarchaeum</taxon>
    </lineage>
</organism>
<gene>
    <name evidence="2" type="ORF">NEF87_002690</name>
</gene>